<dbReference type="RefSeq" id="WP_199036409.1">
    <property type="nucleotide sequence ID" value="NZ_JAELXS010000003.1"/>
</dbReference>
<dbReference type="Proteomes" id="UP000640426">
    <property type="component" value="Unassembled WGS sequence"/>
</dbReference>
<dbReference type="EMBL" id="JAELXS010000003">
    <property type="protein sequence ID" value="MBJ6121509.1"/>
    <property type="molecule type" value="Genomic_DNA"/>
</dbReference>
<sequence length="154" mass="17735">MAPGAARRLTPGEIALARSVYGDRIDLTGVEIRRRKWAFFQPRQVAMAPCGHIHFHPHGDGWSDDFAEADIDRRGLFVHELAHVWQWQRGIYLPLARAPFCRYSYTIKPGWPLVRYGLEQQAEIIRHAYLLREGEEVPGAPALEVYESLLRGFR</sequence>
<keyword evidence="2" id="KW-1185">Reference proteome</keyword>
<reference evidence="2" key="1">
    <citation type="submission" date="2020-12" db="EMBL/GenBank/DDBJ databases">
        <title>Hymenobacter sp.</title>
        <authorList>
            <person name="Kim M.K."/>
        </authorList>
    </citation>
    <scope>NUCLEOTIDE SEQUENCE [LARGE SCALE GENOMIC DNA]</scope>
    <source>
        <strain evidence="2">BT553</strain>
    </source>
</reference>
<protein>
    <submittedName>
        <fullName evidence="1">Vgr related protein</fullName>
    </submittedName>
</protein>
<comment type="caution">
    <text evidence="1">The sequence shown here is derived from an EMBL/GenBank/DDBJ whole genome shotgun (WGS) entry which is preliminary data.</text>
</comment>
<organism evidence="1 2">
    <name type="scientific">Sphingomonas mollis</name>
    <dbReference type="NCBI Taxonomy" id="2795726"/>
    <lineage>
        <taxon>Bacteria</taxon>
        <taxon>Pseudomonadati</taxon>
        <taxon>Pseudomonadota</taxon>
        <taxon>Alphaproteobacteria</taxon>
        <taxon>Sphingomonadales</taxon>
        <taxon>Sphingomonadaceae</taxon>
        <taxon>Sphingomonas</taxon>
    </lineage>
</organism>
<proteinExistence type="predicted"/>
<name>A0ABS0XNA1_9SPHN</name>
<evidence type="ECO:0000313" key="2">
    <source>
        <dbReference type="Proteomes" id="UP000640426"/>
    </source>
</evidence>
<accession>A0ABS0XNA1</accession>
<evidence type="ECO:0000313" key="1">
    <source>
        <dbReference type="EMBL" id="MBJ6121509.1"/>
    </source>
</evidence>
<gene>
    <name evidence="1" type="ORF">JAO74_06860</name>
</gene>